<dbReference type="PANTHER" id="PTHR46494:SF3">
    <property type="entry name" value="ZINC TRANSPORT PROTEIN ZNTB"/>
    <property type="match status" value="1"/>
</dbReference>
<comment type="catalytic activity">
    <reaction evidence="12">
        <text>Mg(2+)(in) = Mg(2+)(out)</text>
        <dbReference type="Rhea" id="RHEA:29827"/>
        <dbReference type="ChEBI" id="CHEBI:18420"/>
    </reaction>
</comment>
<feature type="transmembrane region" description="Helical" evidence="14">
    <location>
        <begin position="259"/>
        <end position="279"/>
    </location>
</feature>
<evidence type="ECO:0000256" key="8">
    <source>
        <dbReference type="ARBA" id="ARBA00022842"/>
    </source>
</evidence>
<accession>A0A940MS30</accession>
<evidence type="ECO:0000256" key="12">
    <source>
        <dbReference type="ARBA" id="ARBA00034269"/>
    </source>
</evidence>
<evidence type="ECO:0000256" key="5">
    <source>
        <dbReference type="ARBA" id="ARBA00022519"/>
    </source>
</evidence>
<keyword evidence="5" id="KW-0997">Cell inner membrane</keyword>
<organism evidence="15 16">
    <name type="scientific">Sagittula salina</name>
    <dbReference type="NCBI Taxonomy" id="2820268"/>
    <lineage>
        <taxon>Bacteria</taxon>
        <taxon>Pseudomonadati</taxon>
        <taxon>Pseudomonadota</taxon>
        <taxon>Alphaproteobacteria</taxon>
        <taxon>Rhodobacterales</taxon>
        <taxon>Roseobacteraceae</taxon>
        <taxon>Sagittula</taxon>
    </lineage>
</organism>
<comment type="similarity">
    <text evidence="2">Belongs to the CorA metal ion transporter (MIT) (TC 1.A.35) family.</text>
</comment>
<dbReference type="RefSeq" id="WP_209361722.1">
    <property type="nucleotide sequence ID" value="NZ_JAGISH010000008.1"/>
</dbReference>
<protein>
    <submittedName>
        <fullName evidence="15">Magnesium transporter</fullName>
    </submittedName>
</protein>
<dbReference type="InterPro" id="IPR002523">
    <property type="entry name" value="MgTranspt_CorA/ZnTranspt_ZntB"/>
</dbReference>
<dbReference type="GO" id="GO:0015095">
    <property type="term" value="F:magnesium ion transmembrane transporter activity"/>
    <property type="evidence" value="ECO:0007669"/>
    <property type="project" value="TreeGrafter"/>
</dbReference>
<name>A0A940MS30_9RHOB</name>
<comment type="function">
    <text evidence="13">Mediates influx of magnesium ions. Alternates between open and closed states. Activated by low cytoplasmic Mg(2+) levels. Inactive when cytoplasmic Mg(2+) levels are high.</text>
</comment>
<dbReference type="GO" id="GO:0050897">
    <property type="term" value="F:cobalt ion binding"/>
    <property type="evidence" value="ECO:0007669"/>
    <property type="project" value="TreeGrafter"/>
</dbReference>
<evidence type="ECO:0000256" key="7">
    <source>
        <dbReference type="ARBA" id="ARBA00022833"/>
    </source>
</evidence>
<dbReference type="SUPFAM" id="SSF144083">
    <property type="entry name" value="Magnesium transport protein CorA, transmembrane region"/>
    <property type="match status" value="1"/>
</dbReference>
<evidence type="ECO:0000256" key="2">
    <source>
        <dbReference type="ARBA" id="ARBA00009765"/>
    </source>
</evidence>
<dbReference type="Pfam" id="PF01544">
    <property type="entry name" value="CorA"/>
    <property type="match status" value="1"/>
</dbReference>
<dbReference type="EMBL" id="JAGISH010000008">
    <property type="protein sequence ID" value="MBP0483781.1"/>
    <property type="molecule type" value="Genomic_DNA"/>
</dbReference>
<gene>
    <name evidence="15" type="ORF">J5474_14955</name>
</gene>
<dbReference type="PANTHER" id="PTHR46494">
    <property type="entry name" value="CORA FAMILY METAL ION TRANSPORTER (EUROFUNG)"/>
    <property type="match status" value="1"/>
</dbReference>
<dbReference type="GO" id="GO:0015087">
    <property type="term" value="F:cobalt ion transmembrane transporter activity"/>
    <property type="evidence" value="ECO:0007669"/>
    <property type="project" value="TreeGrafter"/>
</dbReference>
<feature type="transmembrane region" description="Helical" evidence="14">
    <location>
        <begin position="291"/>
        <end position="311"/>
    </location>
</feature>
<evidence type="ECO:0000256" key="3">
    <source>
        <dbReference type="ARBA" id="ARBA00022448"/>
    </source>
</evidence>
<dbReference type="AlphaFoldDB" id="A0A940MS30"/>
<evidence type="ECO:0000313" key="15">
    <source>
        <dbReference type="EMBL" id="MBP0483781.1"/>
    </source>
</evidence>
<comment type="subcellular location">
    <subcellularLocation>
        <location evidence="1">Cell membrane</location>
        <topology evidence="1">Multi-pass membrane protein</topology>
    </subcellularLocation>
</comment>
<keyword evidence="11 14" id="KW-0472">Membrane</keyword>
<keyword evidence="8" id="KW-0460">Magnesium</keyword>
<keyword evidence="3" id="KW-0813">Transport</keyword>
<dbReference type="Gene3D" id="1.20.58.340">
    <property type="entry name" value="Magnesium transport protein CorA, transmembrane region"/>
    <property type="match status" value="1"/>
</dbReference>
<dbReference type="FunFam" id="1.20.58.340:FF:000004">
    <property type="entry name" value="Magnesium transport protein CorA"/>
    <property type="match status" value="1"/>
</dbReference>
<dbReference type="SUPFAM" id="SSF143865">
    <property type="entry name" value="CorA soluble domain-like"/>
    <property type="match status" value="1"/>
</dbReference>
<proteinExistence type="inferred from homology"/>
<reference evidence="15" key="1">
    <citation type="submission" date="2021-03" db="EMBL/GenBank/DDBJ databases">
        <title>Sagittula salina sp. nov. strain M10.9X isolated from the marine waste.</title>
        <authorList>
            <person name="Satari L."/>
            <person name="Molina-Menor E."/>
            <person name="Vidal-Verdu A."/>
            <person name="Pascual J."/>
            <person name="Pereto J."/>
            <person name="Porcar M."/>
        </authorList>
    </citation>
    <scope>NUCLEOTIDE SEQUENCE</scope>
    <source>
        <strain evidence="15">M10.9X</strain>
    </source>
</reference>
<keyword evidence="16" id="KW-1185">Reference proteome</keyword>
<evidence type="ECO:0000313" key="16">
    <source>
        <dbReference type="Proteomes" id="UP000675940"/>
    </source>
</evidence>
<keyword evidence="10" id="KW-0406">Ion transport</keyword>
<keyword evidence="7" id="KW-0862">Zinc</keyword>
<dbReference type="GO" id="GO:0000287">
    <property type="term" value="F:magnesium ion binding"/>
    <property type="evidence" value="ECO:0007669"/>
    <property type="project" value="TreeGrafter"/>
</dbReference>
<dbReference type="InterPro" id="IPR045863">
    <property type="entry name" value="CorA_TM1_TM2"/>
</dbReference>
<dbReference type="Proteomes" id="UP000675940">
    <property type="component" value="Unassembled WGS sequence"/>
</dbReference>
<keyword evidence="6 14" id="KW-0812">Transmembrane</keyword>
<evidence type="ECO:0000256" key="1">
    <source>
        <dbReference type="ARBA" id="ARBA00004651"/>
    </source>
</evidence>
<keyword evidence="4" id="KW-1003">Cell membrane</keyword>
<evidence type="ECO:0000256" key="10">
    <source>
        <dbReference type="ARBA" id="ARBA00023065"/>
    </source>
</evidence>
<evidence type="ECO:0000256" key="4">
    <source>
        <dbReference type="ARBA" id="ARBA00022475"/>
    </source>
</evidence>
<comment type="caution">
    <text evidence="15">The sequence shown here is derived from an EMBL/GenBank/DDBJ whole genome shotgun (WGS) entry which is preliminary data.</text>
</comment>
<evidence type="ECO:0000256" key="6">
    <source>
        <dbReference type="ARBA" id="ARBA00022692"/>
    </source>
</evidence>
<evidence type="ECO:0000256" key="11">
    <source>
        <dbReference type="ARBA" id="ARBA00023136"/>
    </source>
</evidence>
<evidence type="ECO:0000256" key="14">
    <source>
        <dbReference type="SAM" id="Phobius"/>
    </source>
</evidence>
<keyword evidence="9 14" id="KW-1133">Transmembrane helix</keyword>
<evidence type="ECO:0000256" key="9">
    <source>
        <dbReference type="ARBA" id="ARBA00022989"/>
    </source>
</evidence>
<dbReference type="InterPro" id="IPR045861">
    <property type="entry name" value="CorA_cytoplasmic_dom"/>
</dbReference>
<evidence type="ECO:0000256" key="13">
    <source>
        <dbReference type="ARBA" id="ARBA00045497"/>
    </source>
</evidence>
<sequence>MLKSFHVKGERLQLQTEGAGLEQAQWIDLFDPGEEEVAGVQALGFDVPKLADMEEIEISNRLYKAGEVEVLTVALPGIAADGGRKFAPVAFLLSPRQMVTVRYHAPRSFDTFPSHAHSSSAGCDSHLHLFLGLIEEIVARIADLLEGEGRALDAASRRLFNDDGENEDLLEEMLRTVGQRGEALANHRHALLTLERALTTFALNLSAKAPGALKAVLKARTRDIQSLVVHADFLTGRVAHVTDVILGMINLEQSDANRILSVVAVLFLPPTLVASIYGMNFQVLPGVNQPHGWLIATGLMAGSAIGTYVYFKWKDWL</sequence>
<dbReference type="GO" id="GO:0005886">
    <property type="term" value="C:plasma membrane"/>
    <property type="evidence" value="ECO:0007669"/>
    <property type="project" value="UniProtKB-SubCell"/>
</dbReference>